<gene>
    <name evidence="1" type="ORF">CY34DRAFT_17943</name>
</gene>
<evidence type="ECO:0000313" key="2">
    <source>
        <dbReference type="Proteomes" id="UP000054485"/>
    </source>
</evidence>
<reference evidence="2" key="2">
    <citation type="submission" date="2015-01" db="EMBL/GenBank/DDBJ databases">
        <title>Evolutionary Origins and Diversification of the Mycorrhizal Mutualists.</title>
        <authorList>
            <consortium name="DOE Joint Genome Institute"/>
            <consortium name="Mycorrhizal Genomics Consortium"/>
            <person name="Kohler A."/>
            <person name="Kuo A."/>
            <person name="Nagy L.G."/>
            <person name="Floudas D."/>
            <person name="Copeland A."/>
            <person name="Barry K.W."/>
            <person name="Cichocki N."/>
            <person name="Veneault-Fourrey C."/>
            <person name="LaButti K."/>
            <person name="Lindquist E.A."/>
            <person name="Lipzen A."/>
            <person name="Lundell T."/>
            <person name="Morin E."/>
            <person name="Murat C."/>
            <person name="Riley R."/>
            <person name="Ohm R."/>
            <person name="Sun H."/>
            <person name="Tunlid A."/>
            <person name="Henrissat B."/>
            <person name="Grigoriev I.V."/>
            <person name="Hibbett D.S."/>
            <person name="Martin F."/>
        </authorList>
    </citation>
    <scope>NUCLEOTIDE SEQUENCE [LARGE SCALE GENOMIC DNA]</scope>
    <source>
        <strain evidence="2">UH-Slu-Lm8-n1</strain>
    </source>
</reference>
<dbReference type="HOGENOM" id="CLU_460913_0_0_1"/>
<dbReference type="InParanoid" id="A0A0C9Z9E1"/>
<dbReference type="AlphaFoldDB" id="A0A0C9Z9E1"/>
<proteinExistence type="predicted"/>
<evidence type="ECO:0000313" key="1">
    <source>
        <dbReference type="EMBL" id="KIK34115.1"/>
    </source>
</evidence>
<sequence length="592" mass="64728">MNDDSDEVWAGKRLSEIVNVEQASEAELSQFMLGIQHFSREPLLSGCAPEWNPYSPQLILNVHPLESQAPITNRGVLDAPGGWAYPQAPEFEQRADARFRRGYGYFHQYHATSAAKQKSRLVCIVAPPEITAVQFKDGCAHVPHVQGMVEMQAGIPYVALVNGNNAKAVTVGCFQTLHSLDQYLEGESIRALVIKLQTQTWGKAANTSKESKVSPVYSFPGLKPNDRSGKVKEGSVEGSYSLASTVMKGNGCGILRPALQVSTPEAKEQISNILATLHGLYRLIVPLSISKEEWEVFEHVMRENNGFSFGGLEPGAVGCQMNVSECSSGGELLKSIGDLQGSWHVDSGDDPLSFTLLTILLRIPPGSDPGAFALGRFGLYARPLGTLVAFLVFKGNDLHSGFAPKISSNPAGSYTGIDDFDRRSIADEVVADWNLAGQVNRVVYVSYVQNGSCNGTIQRAFAPGSLSFSNQTEPAKVRDSNYLNYVQHGRPALGSSFEERIALELAYSAWNIKIKARMDPGVLLATVQDSDGTRQICPPIHPITQAKQLQHNRGLTPFPRLFPGRKRSISNSTQYSTCNWKKEEKRDCNLPT</sequence>
<name>A0A0C9Z9E1_9AGAM</name>
<protein>
    <submittedName>
        <fullName evidence="1">Uncharacterized protein</fullName>
    </submittedName>
</protein>
<dbReference type="EMBL" id="KN835807">
    <property type="protein sequence ID" value="KIK34115.1"/>
    <property type="molecule type" value="Genomic_DNA"/>
</dbReference>
<organism evidence="1 2">
    <name type="scientific">Suillus luteus UH-Slu-Lm8-n1</name>
    <dbReference type="NCBI Taxonomy" id="930992"/>
    <lineage>
        <taxon>Eukaryota</taxon>
        <taxon>Fungi</taxon>
        <taxon>Dikarya</taxon>
        <taxon>Basidiomycota</taxon>
        <taxon>Agaricomycotina</taxon>
        <taxon>Agaricomycetes</taxon>
        <taxon>Agaricomycetidae</taxon>
        <taxon>Boletales</taxon>
        <taxon>Suillineae</taxon>
        <taxon>Suillaceae</taxon>
        <taxon>Suillus</taxon>
    </lineage>
</organism>
<reference evidence="1 2" key="1">
    <citation type="submission" date="2014-04" db="EMBL/GenBank/DDBJ databases">
        <authorList>
            <consortium name="DOE Joint Genome Institute"/>
            <person name="Kuo A."/>
            <person name="Ruytinx J."/>
            <person name="Rineau F."/>
            <person name="Colpaert J."/>
            <person name="Kohler A."/>
            <person name="Nagy L.G."/>
            <person name="Floudas D."/>
            <person name="Copeland A."/>
            <person name="Barry K.W."/>
            <person name="Cichocki N."/>
            <person name="Veneault-Fourrey C."/>
            <person name="LaButti K."/>
            <person name="Lindquist E.A."/>
            <person name="Lipzen A."/>
            <person name="Lundell T."/>
            <person name="Morin E."/>
            <person name="Murat C."/>
            <person name="Sun H."/>
            <person name="Tunlid A."/>
            <person name="Henrissat B."/>
            <person name="Grigoriev I.V."/>
            <person name="Hibbett D.S."/>
            <person name="Martin F."/>
            <person name="Nordberg H.P."/>
            <person name="Cantor M.N."/>
            <person name="Hua S.X."/>
        </authorList>
    </citation>
    <scope>NUCLEOTIDE SEQUENCE [LARGE SCALE GENOMIC DNA]</scope>
    <source>
        <strain evidence="1 2">UH-Slu-Lm8-n1</strain>
    </source>
</reference>
<accession>A0A0C9Z9E1</accession>
<dbReference type="OrthoDB" id="2621534at2759"/>
<keyword evidence="2" id="KW-1185">Reference proteome</keyword>
<dbReference type="Proteomes" id="UP000054485">
    <property type="component" value="Unassembled WGS sequence"/>
</dbReference>